<comment type="caution">
    <text evidence="1">The sequence shown here is derived from an EMBL/GenBank/DDBJ whole genome shotgun (WGS) entry which is preliminary data.</text>
</comment>
<sequence length="129" mass="13711">MSQRIVHAAAQSLRNVHTSNPTQAAVAGIQTSPAFADIFNVPSRLRRSGGIRANAASGQHCEFHVSPRSRTDLQVPLVYDGPAGRRPVLGRTKLVISSYVPQNGSAPVITVFDGRAHAGGRVQMEDDAS</sequence>
<proteinExistence type="predicted"/>
<dbReference type="Proteomes" id="UP001362999">
    <property type="component" value="Unassembled WGS sequence"/>
</dbReference>
<evidence type="ECO:0000313" key="1">
    <source>
        <dbReference type="EMBL" id="KAK7002439.1"/>
    </source>
</evidence>
<gene>
    <name evidence="1" type="ORF">R3P38DRAFT_3215596</name>
</gene>
<evidence type="ECO:0000313" key="2">
    <source>
        <dbReference type="Proteomes" id="UP001362999"/>
    </source>
</evidence>
<dbReference type="AlphaFoldDB" id="A0AAW0A9U6"/>
<keyword evidence="2" id="KW-1185">Reference proteome</keyword>
<reference evidence="1 2" key="1">
    <citation type="journal article" date="2024" name="J Genomics">
        <title>Draft genome sequencing and assembly of Favolaschia claudopus CIRM-BRFM 2984 isolated from oak limbs.</title>
        <authorList>
            <person name="Navarro D."/>
            <person name="Drula E."/>
            <person name="Chaduli D."/>
            <person name="Cazenave R."/>
            <person name="Ahrendt S."/>
            <person name="Wang J."/>
            <person name="Lipzen A."/>
            <person name="Daum C."/>
            <person name="Barry K."/>
            <person name="Grigoriev I.V."/>
            <person name="Favel A."/>
            <person name="Rosso M.N."/>
            <person name="Martin F."/>
        </authorList>
    </citation>
    <scope>NUCLEOTIDE SEQUENCE [LARGE SCALE GENOMIC DNA]</scope>
    <source>
        <strain evidence="1 2">CIRM-BRFM 2984</strain>
    </source>
</reference>
<protein>
    <submittedName>
        <fullName evidence="1">Uncharacterized protein</fullName>
    </submittedName>
</protein>
<dbReference type="EMBL" id="JAWWNJ010000079">
    <property type="protein sequence ID" value="KAK7002439.1"/>
    <property type="molecule type" value="Genomic_DNA"/>
</dbReference>
<name>A0AAW0A9U6_9AGAR</name>
<accession>A0AAW0A9U6</accession>
<organism evidence="1 2">
    <name type="scientific">Favolaschia claudopus</name>
    <dbReference type="NCBI Taxonomy" id="2862362"/>
    <lineage>
        <taxon>Eukaryota</taxon>
        <taxon>Fungi</taxon>
        <taxon>Dikarya</taxon>
        <taxon>Basidiomycota</taxon>
        <taxon>Agaricomycotina</taxon>
        <taxon>Agaricomycetes</taxon>
        <taxon>Agaricomycetidae</taxon>
        <taxon>Agaricales</taxon>
        <taxon>Marasmiineae</taxon>
        <taxon>Mycenaceae</taxon>
        <taxon>Favolaschia</taxon>
    </lineage>
</organism>